<evidence type="ECO:0000313" key="3">
    <source>
        <dbReference type="Proteomes" id="UP000202795"/>
    </source>
</evidence>
<dbReference type="KEGG" id="vg:1440670"/>
<dbReference type="Proteomes" id="UP000202795">
    <property type="component" value="Segment"/>
</dbReference>
<dbReference type="EMBL" id="X85989">
    <property type="protein sequence ID" value="CAA59979.1"/>
    <property type="molecule type" value="Genomic_RNA"/>
</dbReference>
<accession>Q83940</accession>
<dbReference type="RefSeq" id="NP_043909.1">
    <property type="nucleotide sequence ID" value="NC_001721.1"/>
</dbReference>
<feature type="region of interest" description="Disordered" evidence="1">
    <location>
        <begin position="1"/>
        <end position="51"/>
    </location>
</feature>
<name>Q83940_9TOMB</name>
<sequence>MDYQTEVSEDNVSVRGRARRGTEDKKHNGSGLTGVKRHAVSETSQKSQSRYWSNGTMTNIAEEQTITVTYNFNF</sequence>
<organism evidence="2">
    <name type="scientific">Olive latent virus 1</name>
    <dbReference type="NCBI Taxonomy" id="47669"/>
    <lineage>
        <taxon>Viruses</taxon>
        <taxon>Riboviria</taxon>
        <taxon>Orthornavirae</taxon>
        <taxon>Kitrinoviricota</taxon>
        <taxon>Tolucaviricetes</taxon>
        <taxon>Tolivirales</taxon>
        <taxon>Tombusviridae</taxon>
        <taxon>Procedovirinae</taxon>
        <taxon>Alphanecrovirus</taxon>
        <taxon>Alphanecrovirus oleae</taxon>
    </lineage>
</organism>
<protein>
    <recommendedName>
        <fullName evidence="4">P8</fullName>
    </recommendedName>
</protein>
<dbReference type="GeneID" id="1440670"/>
<keyword evidence="3" id="KW-1185">Reference proteome</keyword>
<proteinExistence type="predicted"/>
<evidence type="ECO:0000313" key="2">
    <source>
        <dbReference type="EMBL" id="CAA59979.1"/>
    </source>
</evidence>
<feature type="compositionally biased region" description="Polar residues" evidence="1">
    <location>
        <begin position="41"/>
        <end position="51"/>
    </location>
</feature>
<evidence type="ECO:0008006" key="4">
    <source>
        <dbReference type="Google" id="ProtNLM"/>
    </source>
</evidence>
<reference evidence="2" key="1">
    <citation type="journal article" date="1996" name="Arch. Virol.">
        <title>Nucleotide sequence of the genome of a citrus isolate of olive latent virus 1.</title>
        <authorList>
            <person name="Grieco F."/>
            <person name="Savino V."/>
            <person name="Martelli G.P."/>
        </authorList>
    </citation>
    <scope>NUCLEOTIDE SEQUENCE [LARGE SCALE GENOMIC DNA]</scope>
    <source>
        <strain evidence="2">Citrus</strain>
    </source>
</reference>
<dbReference type="OrthoDB" id="25370at10239"/>
<evidence type="ECO:0000256" key="1">
    <source>
        <dbReference type="SAM" id="MobiDB-lite"/>
    </source>
</evidence>